<sequence>MDVMAVALGACAAGYGALCGVGAHRALSTGRYRRYADERERPLPTFRWVAPVCALLTAVVVWRLIAAGDLPASVLGAVVPGYVVMCAIDLDVHRLPDVLTLPAYPVLAAGMASVAVSCDRWPDARRALWGGLATWLFFVFLALLSRGQLGWGDVKLSGSLGALLGWFSWGHLLVGVYAMFLCGGAAALWLLVRRRSHLGSRLAFGPSMVIGAWGTVVVAAPL</sequence>
<dbReference type="EMBL" id="BAGZ01000003">
    <property type="protein sequence ID" value="GAB76818.1"/>
    <property type="molecule type" value="Genomic_DNA"/>
</dbReference>
<keyword evidence="3" id="KW-0812">Transmembrane</keyword>
<feature type="transmembrane region" description="Helical" evidence="3">
    <location>
        <begin position="6"/>
        <end position="27"/>
    </location>
</feature>
<dbReference type="PANTHER" id="PTHR30487">
    <property type="entry name" value="TYPE 4 PREPILIN-LIKE PROTEINS LEADER PEPTIDE-PROCESSING ENZYME"/>
    <property type="match status" value="1"/>
</dbReference>
<keyword evidence="3" id="KW-0472">Membrane</keyword>
<evidence type="ECO:0000259" key="4">
    <source>
        <dbReference type="Pfam" id="PF01478"/>
    </source>
</evidence>
<dbReference type="Pfam" id="PF01478">
    <property type="entry name" value="Peptidase_A24"/>
    <property type="match status" value="1"/>
</dbReference>
<dbReference type="eggNOG" id="COG1989">
    <property type="taxonomic scope" value="Bacteria"/>
</dbReference>
<reference evidence="5 6" key="1">
    <citation type="submission" date="2012-08" db="EMBL/GenBank/DDBJ databases">
        <title>Whole genome shotgun sequence of Austwickia chelonae NBRC 105200.</title>
        <authorList>
            <person name="Yoshida I."/>
            <person name="Hosoyama A."/>
            <person name="Tsuchikane K."/>
            <person name="Katsumata H."/>
            <person name="Ando Y."/>
            <person name="Ohji S."/>
            <person name="Hamada M."/>
            <person name="Tamura T."/>
            <person name="Yamazoe A."/>
            <person name="Yamazaki S."/>
            <person name="Fujita N."/>
        </authorList>
    </citation>
    <scope>NUCLEOTIDE SEQUENCE [LARGE SCALE GENOMIC DNA]</scope>
    <source>
        <strain evidence="5 6">NBRC 105200</strain>
    </source>
</reference>
<dbReference type="STRING" id="100225.SAMN05421595_1953"/>
<dbReference type="PANTHER" id="PTHR30487:SF0">
    <property type="entry name" value="PREPILIN LEADER PEPTIDASE_N-METHYLTRANSFERASE-RELATED"/>
    <property type="match status" value="1"/>
</dbReference>
<feature type="domain" description="Prepilin type IV endopeptidase peptidase" evidence="4">
    <location>
        <begin position="82"/>
        <end position="183"/>
    </location>
</feature>
<proteinExistence type="inferred from homology"/>
<feature type="transmembrane region" description="Helical" evidence="3">
    <location>
        <begin position="166"/>
        <end position="190"/>
    </location>
</feature>
<name>K6V3W8_9MICO</name>
<comment type="caution">
    <text evidence="5">The sequence shown here is derived from an EMBL/GenBank/DDBJ whole genome shotgun (WGS) entry which is preliminary data.</text>
</comment>
<dbReference type="InterPro" id="IPR000045">
    <property type="entry name" value="Prepilin_IV_endopep_pep"/>
</dbReference>
<keyword evidence="3" id="KW-1133">Transmembrane helix</keyword>
<dbReference type="Gene3D" id="1.20.120.1220">
    <property type="match status" value="1"/>
</dbReference>
<evidence type="ECO:0000256" key="1">
    <source>
        <dbReference type="ARBA" id="ARBA00005801"/>
    </source>
</evidence>
<gene>
    <name evidence="5" type="ORF">AUCHE_03_00350</name>
</gene>
<evidence type="ECO:0000256" key="3">
    <source>
        <dbReference type="SAM" id="Phobius"/>
    </source>
</evidence>
<dbReference type="RefSeq" id="WP_006501569.1">
    <property type="nucleotide sequence ID" value="NZ_BAGZ01000003.1"/>
</dbReference>
<evidence type="ECO:0000256" key="2">
    <source>
        <dbReference type="RuleBase" id="RU003793"/>
    </source>
</evidence>
<dbReference type="GO" id="GO:0006465">
    <property type="term" value="P:signal peptide processing"/>
    <property type="evidence" value="ECO:0007669"/>
    <property type="project" value="TreeGrafter"/>
</dbReference>
<keyword evidence="6" id="KW-1185">Reference proteome</keyword>
<dbReference type="AlphaFoldDB" id="K6V3W8"/>
<protein>
    <recommendedName>
        <fullName evidence="4">Prepilin type IV endopeptidase peptidase domain-containing protein</fullName>
    </recommendedName>
</protein>
<feature type="transmembrane region" description="Helical" evidence="3">
    <location>
        <begin position="98"/>
        <end position="116"/>
    </location>
</feature>
<dbReference type="InterPro" id="IPR050882">
    <property type="entry name" value="Prepilin_peptidase/N-MTase"/>
</dbReference>
<evidence type="ECO:0000313" key="5">
    <source>
        <dbReference type="EMBL" id="GAB76818.1"/>
    </source>
</evidence>
<dbReference type="InterPro" id="IPR014032">
    <property type="entry name" value="Peptidase_A24A_bac"/>
</dbReference>
<accession>K6V3W8</accession>
<feature type="transmembrane region" description="Helical" evidence="3">
    <location>
        <begin position="202"/>
        <end position="220"/>
    </location>
</feature>
<feature type="transmembrane region" description="Helical" evidence="3">
    <location>
        <begin position="128"/>
        <end position="146"/>
    </location>
</feature>
<organism evidence="5 6">
    <name type="scientific">Austwickia chelonae NBRC 105200</name>
    <dbReference type="NCBI Taxonomy" id="1184607"/>
    <lineage>
        <taxon>Bacteria</taxon>
        <taxon>Bacillati</taxon>
        <taxon>Actinomycetota</taxon>
        <taxon>Actinomycetes</taxon>
        <taxon>Micrococcales</taxon>
        <taxon>Dermatophilaceae</taxon>
        <taxon>Austwickia</taxon>
    </lineage>
</organism>
<dbReference type="PRINTS" id="PR00864">
    <property type="entry name" value="PREPILNPTASE"/>
</dbReference>
<feature type="transmembrane region" description="Helical" evidence="3">
    <location>
        <begin position="48"/>
        <end position="65"/>
    </location>
</feature>
<dbReference type="GO" id="GO:0005886">
    <property type="term" value="C:plasma membrane"/>
    <property type="evidence" value="ECO:0007669"/>
    <property type="project" value="TreeGrafter"/>
</dbReference>
<comment type="similarity">
    <text evidence="1 2">Belongs to the peptidase A24 family.</text>
</comment>
<dbReference type="Proteomes" id="UP000008495">
    <property type="component" value="Unassembled WGS sequence"/>
</dbReference>
<dbReference type="GO" id="GO:0004190">
    <property type="term" value="F:aspartic-type endopeptidase activity"/>
    <property type="evidence" value="ECO:0007669"/>
    <property type="project" value="InterPro"/>
</dbReference>
<evidence type="ECO:0000313" key="6">
    <source>
        <dbReference type="Proteomes" id="UP000008495"/>
    </source>
</evidence>